<gene>
    <name evidence="2" type="ORF">GCM10007972_01970</name>
</gene>
<evidence type="ECO:0000313" key="2">
    <source>
        <dbReference type="EMBL" id="GGO05008.1"/>
    </source>
</evidence>
<evidence type="ECO:0000256" key="1">
    <source>
        <dbReference type="SAM" id="MobiDB-lite"/>
    </source>
</evidence>
<proteinExistence type="predicted"/>
<dbReference type="EMBL" id="BMOV01000001">
    <property type="protein sequence ID" value="GGO05008.1"/>
    <property type="molecule type" value="Genomic_DNA"/>
</dbReference>
<protein>
    <submittedName>
        <fullName evidence="2">Uncharacterized protein</fullName>
    </submittedName>
</protein>
<name>A0ABQ2L6F4_9PROT</name>
<keyword evidence="3" id="KW-1185">Reference proteome</keyword>
<sequence>MYRERFISSAKGGISSTVARGAADMEAISRTNRGPFGPTGKEADNFGGAAKGPVIGSARG</sequence>
<feature type="region of interest" description="Disordered" evidence="1">
    <location>
        <begin position="20"/>
        <end position="60"/>
    </location>
</feature>
<dbReference type="Proteomes" id="UP000602381">
    <property type="component" value="Unassembled WGS sequence"/>
</dbReference>
<comment type="caution">
    <text evidence="2">The sequence shown here is derived from an EMBL/GenBank/DDBJ whole genome shotgun (WGS) entry which is preliminary data.</text>
</comment>
<reference evidence="3" key="1">
    <citation type="journal article" date="2019" name="Int. J. Syst. Evol. Microbiol.">
        <title>The Global Catalogue of Microorganisms (GCM) 10K type strain sequencing project: providing services to taxonomists for standard genome sequencing and annotation.</title>
        <authorList>
            <consortium name="The Broad Institute Genomics Platform"/>
            <consortium name="The Broad Institute Genome Sequencing Center for Infectious Disease"/>
            <person name="Wu L."/>
            <person name="Ma J."/>
        </authorList>
    </citation>
    <scope>NUCLEOTIDE SEQUENCE [LARGE SCALE GENOMIC DNA]</scope>
    <source>
        <strain evidence="3">JCM 17843</strain>
    </source>
</reference>
<organism evidence="2 3">
    <name type="scientific">Iodidimonas muriae</name>
    <dbReference type="NCBI Taxonomy" id="261467"/>
    <lineage>
        <taxon>Bacteria</taxon>
        <taxon>Pseudomonadati</taxon>
        <taxon>Pseudomonadota</taxon>
        <taxon>Alphaproteobacteria</taxon>
        <taxon>Iodidimonadales</taxon>
        <taxon>Iodidimonadaceae</taxon>
        <taxon>Iodidimonas</taxon>
    </lineage>
</organism>
<accession>A0ABQ2L6F4</accession>
<evidence type="ECO:0000313" key="3">
    <source>
        <dbReference type="Proteomes" id="UP000602381"/>
    </source>
</evidence>